<evidence type="ECO:0000256" key="6">
    <source>
        <dbReference type="ARBA" id="ARBA00023163"/>
    </source>
</evidence>
<keyword evidence="4 8" id="KW-0238">DNA-binding</keyword>
<name>A0ABV5ZCM3_9GAMM</name>
<dbReference type="CDD" id="cd06170">
    <property type="entry name" value="LuxR_C_like"/>
    <property type="match status" value="1"/>
</dbReference>
<comment type="caution">
    <text evidence="8">Lacks conserved residue(s) required for the propagation of feature annotation.</text>
</comment>
<dbReference type="Gene3D" id="3.40.50.300">
    <property type="entry name" value="P-loop containing nucleotide triphosphate hydrolases"/>
    <property type="match status" value="1"/>
</dbReference>
<keyword evidence="6 8" id="KW-0804">Transcription</keyword>
<dbReference type="InterPro" id="IPR019734">
    <property type="entry name" value="TPR_rpt"/>
</dbReference>
<dbReference type="PANTHER" id="PTHR44688:SF16">
    <property type="entry name" value="DNA-BINDING TRANSCRIPTIONAL ACTIVATOR DEVR_DOSR"/>
    <property type="match status" value="1"/>
</dbReference>
<dbReference type="InterPro" id="IPR036388">
    <property type="entry name" value="WH-like_DNA-bd_sf"/>
</dbReference>
<dbReference type="InterPro" id="IPR016032">
    <property type="entry name" value="Sig_transdc_resp-reg_C-effctor"/>
</dbReference>
<keyword evidence="9" id="KW-0175">Coiled coil</keyword>
<evidence type="ECO:0000256" key="1">
    <source>
        <dbReference type="ARBA" id="ARBA00022741"/>
    </source>
</evidence>
<protein>
    <recommendedName>
        <fullName evidence="8">HTH-type transcriptional regulator MalT</fullName>
    </recommendedName>
    <alternativeName>
        <fullName evidence="8">ATP-dependent transcriptional activator MalT</fullName>
    </alternativeName>
</protein>
<dbReference type="InterPro" id="IPR041617">
    <property type="entry name" value="TPR_MalT"/>
</dbReference>
<evidence type="ECO:0000259" key="10">
    <source>
        <dbReference type="PROSITE" id="PS50043"/>
    </source>
</evidence>
<dbReference type="PROSITE" id="PS50043">
    <property type="entry name" value="HTH_LUXR_2"/>
    <property type="match status" value="1"/>
</dbReference>
<evidence type="ECO:0000256" key="7">
    <source>
        <dbReference type="ARBA" id="ARBA00023277"/>
    </source>
</evidence>
<dbReference type="SMART" id="SM00421">
    <property type="entry name" value="HTH_LUXR"/>
    <property type="match status" value="1"/>
</dbReference>
<dbReference type="Proteomes" id="UP001589628">
    <property type="component" value="Unassembled WGS sequence"/>
</dbReference>
<accession>A0ABV5ZCM3</accession>
<keyword evidence="3 8" id="KW-0805">Transcription regulation</keyword>
<dbReference type="Gene3D" id="1.10.10.10">
    <property type="entry name" value="Winged helix-like DNA-binding domain superfamily/Winged helix DNA-binding domain"/>
    <property type="match status" value="1"/>
</dbReference>
<gene>
    <name evidence="8 11" type="primary">malT</name>
    <name evidence="11" type="ORF">ACFFLH_11420</name>
</gene>
<evidence type="ECO:0000256" key="5">
    <source>
        <dbReference type="ARBA" id="ARBA00023159"/>
    </source>
</evidence>
<comment type="function">
    <text evidence="8">Positively regulates the transcription of the maltose regulon whose gene products are responsible for uptake and catabolism of malto-oligosaccharides. Specifically binds to the promoter region of its target genes, recognizing a short DNA motif called the MalT box.</text>
</comment>
<dbReference type="PANTHER" id="PTHR44688">
    <property type="entry name" value="DNA-BINDING TRANSCRIPTIONAL ACTIVATOR DEVR_DOSR"/>
    <property type="match status" value="1"/>
</dbReference>
<dbReference type="Pfam" id="PF00196">
    <property type="entry name" value="GerE"/>
    <property type="match status" value="1"/>
</dbReference>
<keyword evidence="5 8" id="KW-0010">Activator</keyword>
<dbReference type="HAMAP" id="MF_01247">
    <property type="entry name" value="HTH_type_MalT"/>
    <property type="match status" value="1"/>
</dbReference>
<dbReference type="SMART" id="SM00028">
    <property type="entry name" value="TPR"/>
    <property type="match status" value="4"/>
</dbReference>
<organism evidence="11 12">
    <name type="scientific">Balneatrix alpica</name>
    <dbReference type="NCBI Taxonomy" id="75684"/>
    <lineage>
        <taxon>Bacteria</taxon>
        <taxon>Pseudomonadati</taxon>
        <taxon>Pseudomonadota</taxon>
        <taxon>Gammaproteobacteria</taxon>
        <taxon>Oceanospirillales</taxon>
        <taxon>Balneatrichaceae</taxon>
        <taxon>Balneatrix</taxon>
    </lineage>
</organism>
<feature type="coiled-coil region" evidence="9">
    <location>
        <begin position="558"/>
        <end position="585"/>
    </location>
</feature>
<dbReference type="SUPFAM" id="SSF46894">
    <property type="entry name" value="C-terminal effector domain of the bipartite response regulators"/>
    <property type="match status" value="1"/>
</dbReference>
<dbReference type="RefSeq" id="WP_245593659.1">
    <property type="nucleotide sequence ID" value="NZ_JBHLZN010000003.1"/>
</dbReference>
<dbReference type="PRINTS" id="PR00038">
    <property type="entry name" value="HTHLUXR"/>
</dbReference>
<dbReference type="InterPro" id="IPR000792">
    <property type="entry name" value="Tscrpt_reg_LuxR_C"/>
</dbReference>
<evidence type="ECO:0000256" key="2">
    <source>
        <dbReference type="ARBA" id="ARBA00022840"/>
    </source>
</evidence>
<evidence type="ECO:0000256" key="4">
    <source>
        <dbReference type="ARBA" id="ARBA00023125"/>
    </source>
</evidence>
<reference evidence="11 12" key="1">
    <citation type="submission" date="2024-09" db="EMBL/GenBank/DDBJ databases">
        <authorList>
            <person name="Sun Q."/>
            <person name="Mori K."/>
        </authorList>
    </citation>
    <scope>NUCLEOTIDE SEQUENCE [LARGE SCALE GENOMIC DNA]</scope>
    <source>
        <strain evidence="11 12">ATCC 51285</strain>
    </source>
</reference>
<comment type="subunit">
    <text evidence="8">Monomer in solution. Oligomerizes to an active state in the presence of the positive effectors ATP and maltotriose.</text>
</comment>
<keyword evidence="2 8" id="KW-0067">ATP-binding</keyword>
<dbReference type="InterPro" id="IPR059106">
    <property type="entry name" value="WHD_MalT"/>
</dbReference>
<dbReference type="SUPFAM" id="SSF48452">
    <property type="entry name" value="TPR-like"/>
    <property type="match status" value="1"/>
</dbReference>
<dbReference type="SUPFAM" id="SSF52540">
    <property type="entry name" value="P-loop containing nucleoside triphosphate hydrolases"/>
    <property type="match status" value="1"/>
</dbReference>
<evidence type="ECO:0000313" key="12">
    <source>
        <dbReference type="Proteomes" id="UP001589628"/>
    </source>
</evidence>
<dbReference type="InterPro" id="IPR011990">
    <property type="entry name" value="TPR-like_helical_dom_sf"/>
</dbReference>
<dbReference type="Pfam" id="PF25873">
    <property type="entry name" value="WHD_MalT"/>
    <property type="match status" value="1"/>
</dbReference>
<dbReference type="EMBL" id="JBHLZN010000003">
    <property type="protein sequence ID" value="MFB9887027.1"/>
    <property type="molecule type" value="Genomic_DNA"/>
</dbReference>
<dbReference type="InterPro" id="IPR027417">
    <property type="entry name" value="P-loop_NTPase"/>
</dbReference>
<dbReference type="Gene3D" id="1.25.40.10">
    <property type="entry name" value="Tetratricopeptide repeat domain"/>
    <property type="match status" value="1"/>
</dbReference>
<evidence type="ECO:0000256" key="3">
    <source>
        <dbReference type="ARBA" id="ARBA00023015"/>
    </source>
</evidence>
<comment type="caution">
    <text evidence="11">The sequence shown here is derived from an EMBL/GenBank/DDBJ whole genome shotgun (WGS) entry which is preliminary data.</text>
</comment>
<comment type="similarity">
    <text evidence="8">Belongs to the MalT family.</text>
</comment>
<evidence type="ECO:0000256" key="8">
    <source>
        <dbReference type="HAMAP-Rule" id="MF_01247"/>
    </source>
</evidence>
<keyword evidence="7 8" id="KW-0119">Carbohydrate metabolism</keyword>
<sequence length="965" mass="109556">MNKPGASVWPRQTEAVSPSASFIGQALQAQARGSYPADRAILRTSPGDNWSERVPEALLIPAKIQLPELHNDWLWRTRFDDILQAELGHHALILVRAPAGSGKTTLLAGWADQQDHPVAWYSLDQSDNDAERFGLYLLSSLHQACGQGLPVTLELAHQRRFASLEELFTHAFNELAGLRNPVLLVLDDYHLIQAEAIHQSIRFLLKHRPPALTLAIASRTLPPIGIAQLRVHGQLLEIDATTLAFSNEEAQEFFQQRLPYELSREQIQRLNRRVEGWPAALQLAVQSAPTKAGFDAFSEQLSLGNSYIRDFLEEEAFAGLGEELRDFLLCTGLLDRFNASMVSQVSEGRFGQSQLEQVERLGLFIRPLDNARQWYRYQQIFANFLQHQLHHLGGERLRWLHQRAADAWLVQGVPEEAARHAVAAQDSERILQLLLSWGRHFYRQAEFKVLQGCLDALAPEQIAATPILTLLQAWSLQAQYHFDDVEVLLKRGEQSLKQRCSPEEWESIEAEFSAVRAQVAMNQGHTEQAIKLATRALAQQPEHMRSSRTAACSVLGEAAFVRGELEEARQRMEEAEQLARSQDAHQIVLWTLAQQSEIQIAKGFLQKAYNLQEKALSYAQEHQVQRLPILEFIYRIRAQVLWEWQNLDTAEQATLRAMEIMEGREEHWFLQNYALLGKIAQSRGKQAICADYVEKIQRMLASGEYHSDWTANAHATLLSYWEAVQDQDAISHWLTLAPPLAEEAVNHFTQCNARNRVRACLSLGRLSEAQQLLEQIQAQAEQKGLLMDQNRNLIYQAQCAWQQDRREAALAYLAEALQLASQTGALGSFLRMGKPLIMLLKALLQQGNLDELARHRAERLVQQAQQQRDFSRAIRINLDEAVIQDIINRPDVPELIRTSPLTRREWQVLSLIHTGLSNEQIADHLKVAATTIKTHIRSLYQKLNITQRSEAIALARDLLSKIQGE</sequence>
<feature type="domain" description="HTH luxR-type" evidence="10">
    <location>
        <begin position="894"/>
        <end position="959"/>
    </location>
</feature>
<comment type="activity regulation">
    <text evidence="8">Activated by ATP and maltotriose, which are both required for DNA binding.</text>
</comment>
<dbReference type="PROSITE" id="PS00622">
    <property type="entry name" value="HTH_LUXR_1"/>
    <property type="match status" value="1"/>
</dbReference>
<proteinExistence type="inferred from homology"/>
<dbReference type="Pfam" id="PF17874">
    <property type="entry name" value="TPR_MalT"/>
    <property type="match status" value="1"/>
</dbReference>
<dbReference type="NCBIfam" id="NF003420">
    <property type="entry name" value="PRK04841.1"/>
    <property type="match status" value="1"/>
</dbReference>
<evidence type="ECO:0000256" key="9">
    <source>
        <dbReference type="SAM" id="Coils"/>
    </source>
</evidence>
<keyword evidence="12" id="KW-1185">Reference proteome</keyword>
<dbReference type="InterPro" id="IPR023768">
    <property type="entry name" value="Tscrpt_reg_HTH_MalT"/>
</dbReference>
<evidence type="ECO:0000313" key="11">
    <source>
        <dbReference type="EMBL" id="MFB9887027.1"/>
    </source>
</evidence>
<keyword evidence="1 8" id="KW-0547">Nucleotide-binding</keyword>